<organism evidence="1 2">
    <name type="scientific">Emergomyces pasteurianus Ep9510</name>
    <dbReference type="NCBI Taxonomy" id="1447872"/>
    <lineage>
        <taxon>Eukaryota</taxon>
        <taxon>Fungi</taxon>
        <taxon>Dikarya</taxon>
        <taxon>Ascomycota</taxon>
        <taxon>Pezizomycotina</taxon>
        <taxon>Eurotiomycetes</taxon>
        <taxon>Eurotiomycetidae</taxon>
        <taxon>Onygenales</taxon>
        <taxon>Ajellomycetaceae</taxon>
        <taxon>Emergomyces</taxon>
    </lineage>
</organism>
<comment type="caution">
    <text evidence="1">The sequence shown here is derived from an EMBL/GenBank/DDBJ whole genome shotgun (WGS) entry which is preliminary data.</text>
</comment>
<evidence type="ECO:0000313" key="1">
    <source>
        <dbReference type="EMBL" id="OJD13148.1"/>
    </source>
</evidence>
<sequence length="238" mass="27137">MFCHHKQLENWAIPAGIPRNTTYKCAASLCLDLLTEHDNRLRHQGNAAYSSEDTCFQAAHLVLMRTLLQKFTGGSLRDGPFAMQLTDMHASSSLHVDQIEGPAYERFKLCYEKFTNIFKQEDMETPLCHNPTLYSGATTVGRTIYSPATTINIALEDGRYWYFSALILPKALYNLFEVHILPIYDQPPPEAVVLAISAFWTPGMSSFVDSKMKEFVEYLQEVRDIFNSKKSGRPYYDV</sequence>
<proteinExistence type="predicted"/>
<gene>
    <name evidence="1" type="ORF">AJ78_06371</name>
</gene>
<dbReference type="STRING" id="1447872.A0A1J9QB54"/>
<dbReference type="EMBL" id="LGRN01000329">
    <property type="protein sequence ID" value="OJD13148.1"/>
    <property type="molecule type" value="Genomic_DNA"/>
</dbReference>
<evidence type="ECO:0000313" key="2">
    <source>
        <dbReference type="Proteomes" id="UP000182235"/>
    </source>
</evidence>
<reference evidence="1 2" key="1">
    <citation type="submission" date="2015-07" db="EMBL/GenBank/DDBJ databases">
        <title>Emmonsia species relationships and genome sequence.</title>
        <authorList>
            <consortium name="The Broad Institute Genomics Platform"/>
            <person name="Cuomo C.A."/>
            <person name="Munoz J.F."/>
            <person name="Imamovic A."/>
            <person name="Priest M.E."/>
            <person name="Young S."/>
            <person name="Clay O.K."/>
            <person name="McEwen J.G."/>
        </authorList>
    </citation>
    <scope>NUCLEOTIDE SEQUENCE [LARGE SCALE GENOMIC DNA]</scope>
    <source>
        <strain evidence="1 2">UAMH 9510</strain>
    </source>
</reference>
<dbReference type="OrthoDB" id="4193134at2759"/>
<accession>A0A1J9QB54</accession>
<dbReference type="VEuPathDB" id="FungiDB:AJ78_06371"/>
<dbReference type="Proteomes" id="UP000182235">
    <property type="component" value="Unassembled WGS sequence"/>
</dbReference>
<keyword evidence="2" id="KW-1185">Reference proteome</keyword>
<name>A0A1J9QB54_9EURO</name>
<dbReference type="AlphaFoldDB" id="A0A1J9QB54"/>
<protein>
    <submittedName>
        <fullName evidence="1">Uncharacterized protein</fullName>
    </submittedName>
</protein>